<evidence type="ECO:0000313" key="3">
    <source>
        <dbReference type="Proteomes" id="UP001151760"/>
    </source>
</evidence>
<comment type="caution">
    <text evidence="2">The sequence shown here is derived from an EMBL/GenBank/DDBJ whole genome shotgun (WGS) entry which is preliminary data.</text>
</comment>
<reference evidence="2" key="1">
    <citation type="journal article" date="2022" name="Int. J. Mol. Sci.">
        <title>Draft Genome of Tanacetum Coccineum: Genomic Comparison of Closely Related Tanacetum-Family Plants.</title>
        <authorList>
            <person name="Yamashiro T."/>
            <person name="Shiraishi A."/>
            <person name="Nakayama K."/>
            <person name="Satake H."/>
        </authorList>
    </citation>
    <scope>NUCLEOTIDE SEQUENCE</scope>
</reference>
<evidence type="ECO:0000313" key="2">
    <source>
        <dbReference type="EMBL" id="GJS64939.1"/>
    </source>
</evidence>
<keyword evidence="1" id="KW-0812">Transmembrane</keyword>
<keyword evidence="1" id="KW-0472">Membrane</keyword>
<dbReference type="Proteomes" id="UP001151760">
    <property type="component" value="Unassembled WGS sequence"/>
</dbReference>
<accession>A0ABQ4XI17</accession>
<evidence type="ECO:0000256" key="1">
    <source>
        <dbReference type="SAM" id="Phobius"/>
    </source>
</evidence>
<keyword evidence="3" id="KW-1185">Reference proteome</keyword>
<gene>
    <name evidence="2" type="ORF">Tco_0679503</name>
</gene>
<feature type="transmembrane region" description="Helical" evidence="1">
    <location>
        <begin position="162"/>
        <end position="188"/>
    </location>
</feature>
<keyword evidence="1" id="KW-1133">Transmembrane helix</keyword>
<sequence length="195" mass="21543">MTAMRSFNTCAHTFSGYSSRRNMSHSHALTTEMATADMAMGDAGGIWFLGVNFNDCEVDETEVKEKKMLACVALVQLLLRLDIKGREKEKAIMVEDVGDVNKKKLVLPRRTGIVIREGGYMNVQAVVGYVNVGARSKSVLNVGVRASGVDICGRKIAIRTKFIVLGLRALSNFNLLVYIIVVLCTVLYKPILYHL</sequence>
<name>A0ABQ4XI17_9ASTR</name>
<proteinExistence type="predicted"/>
<organism evidence="2 3">
    <name type="scientific">Tanacetum coccineum</name>
    <dbReference type="NCBI Taxonomy" id="301880"/>
    <lineage>
        <taxon>Eukaryota</taxon>
        <taxon>Viridiplantae</taxon>
        <taxon>Streptophyta</taxon>
        <taxon>Embryophyta</taxon>
        <taxon>Tracheophyta</taxon>
        <taxon>Spermatophyta</taxon>
        <taxon>Magnoliopsida</taxon>
        <taxon>eudicotyledons</taxon>
        <taxon>Gunneridae</taxon>
        <taxon>Pentapetalae</taxon>
        <taxon>asterids</taxon>
        <taxon>campanulids</taxon>
        <taxon>Asterales</taxon>
        <taxon>Asteraceae</taxon>
        <taxon>Asteroideae</taxon>
        <taxon>Anthemideae</taxon>
        <taxon>Anthemidinae</taxon>
        <taxon>Tanacetum</taxon>
    </lineage>
</organism>
<dbReference type="EMBL" id="BQNB010009540">
    <property type="protein sequence ID" value="GJS64939.1"/>
    <property type="molecule type" value="Genomic_DNA"/>
</dbReference>
<reference evidence="2" key="2">
    <citation type="submission" date="2022-01" db="EMBL/GenBank/DDBJ databases">
        <authorList>
            <person name="Yamashiro T."/>
            <person name="Shiraishi A."/>
            <person name="Satake H."/>
            <person name="Nakayama K."/>
        </authorList>
    </citation>
    <scope>NUCLEOTIDE SEQUENCE</scope>
</reference>
<protein>
    <submittedName>
        <fullName evidence="2">Uncharacterized protein</fullName>
    </submittedName>
</protein>